<organism evidence="1 2">
    <name type="scientific">Bythopirellula polymerisocia</name>
    <dbReference type="NCBI Taxonomy" id="2528003"/>
    <lineage>
        <taxon>Bacteria</taxon>
        <taxon>Pseudomonadati</taxon>
        <taxon>Planctomycetota</taxon>
        <taxon>Planctomycetia</taxon>
        <taxon>Pirellulales</taxon>
        <taxon>Lacipirellulaceae</taxon>
        <taxon>Bythopirellula</taxon>
    </lineage>
</organism>
<keyword evidence="2" id="KW-1185">Reference proteome</keyword>
<protein>
    <submittedName>
        <fullName evidence="1">Uncharacterized protein</fullName>
    </submittedName>
</protein>
<evidence type="ECO:0000313" key="2">
    <source>
        <dbReference type="Proteomes" id="UP000318437"/>
    </source>
</evidence>
<sequence length="131" mass="14467">MLPSEAALVCYTVIETRTVGINYQFICENCNYEAVVSGGDDVGMVSCTTTISCQDCGELFDVVTSEKPWDESTGLSDGELVCPGPASYESSYYADRDRSNRNHRVRRWIFPGPCPKCGQTMTKGEAVLNWD</sequence>
<dbReference type="EMBL" id="SJPS01000001">
    <property type="protein sequence ID" value="TWU29641.1"/>
    <property type="molecule type" value="Genomic_DNA"/>
</dbReference>
<evidence type="ECO:0000313" key="1">
    <source>
        <dbReference type="EMBL" id="TWU29641.1"/>
    </source>
</evidence>
<dbReference type="Proteomes" id="UP000318437">
    <property type="component" value="Unassembled WGS sequence"/>
</dbReference>
<reference evidence="1 2" key="1">
    <citation type="submission" date="2019-02" db="EMBL/GenBank/DDBJ databases">
        <title>Deep-cultivation of Planctomycetes and their phenomic and genomic characterization uncovers novel biology.</title>
        <authorList>
            <person name="Wiegand S."/>
            <person name="Jogler M."/>
            <person name="Boedeker C."/>
            <person name="Pinto D."/>
            <person name="Vollmers J."/>
            <person name="Rivas-Marin E."/>
            <person name="Kohn T."/>
            <person name="Peeters S.H."/>
            <person name="Heuer A."/>
            <person name="Rast P."/>
            <person name="Oberbeckmann S."/>
            <person name="Bunk B."/>
            <person name="Jeske O."/>
            <person name="Meyerdierks A."/>
            <person name="Storesund J.E."/>
            <person name="Kallscheuer N."/>
            <person name="Luecker S."/>
            <person name="Lage O.M."/>
            <person name="Pohl T."/>
            <person name="Merkel B.J."/>
            <person name="Hornburger P."/>
            <person name="Mueller R.-W."/>
            <person name="Bruemmer F."/>
            <person name="Labrenz M."/>
            <person name="Spormann A.M."/>
            <person name="Op Den Camp H."/>
            <person name="Overmann J."/>
            <person name="Amann R."/>
            <person name="Jetten M.S.M."/>
            <person name="Mascher T."/>
            <person name="Medema M.H."/>
            <person name="Devos D.P."/>
            <person name="Kaster A.-K."/>
            <person name="Ovreas L."/>
            <person name="Rohde M."/>
            <person name="Galperin M.Y."/>
            <person name="Jogler C."/>
        </authorList>
    </citation>
    <scope>NUCLEOTIDE SEQUENCE [LARGE SCALE GENOMIC DNA]</scope>
    <source>
        <strain evidence="1 2">Pla144</strain>
    </source>
</reference>
<dbReference type="AlphaFoldDB" id="A0A5C6D1K9"/>
<name>A0A5C6D1K9_9BACT</name>
<gene>
    <name evidence="1" type="ORF">Pla144_04200</name>
</gene>
<accession>A0A5C6D1K9</accession>
<proteinExistence type="predicted"/>
<comment type="caution">
    <text evidence="1">The sequence shown here is derived from an EMBL/GenBank/DDBJ whole genome shotgun (WGS) entry which is preliminary data.</text>
</comment>